<dbReference type="RefSeq" id="WP_380728203.1">
    <property type="nucleotide sequence ID" value="NZ_JBHTLK010000226.1"/>
</dbReference>
<name>A0ABW3R2J7_9PSEU</name>
<protein>
    <submittedName>
        <fullName evidence="2">DUF6345 domain-containing protein</fullName>
    </submittedName>
</protein>
<comment type="caution">
    <text evidence="2">The sequence shown here is derived from an EMBL/GenBank/DDBJ whole genome shotgun (WGS) entry which is preliminary data.</text>
</comment>
<evidence type="ECO:0000313" key="2">
    <source>
        <dbReference type="EMBL" id="MFD1151308.1"/>
    </source>
</evidence>
<proteinExistence type="predicted"/>
<dbReference type="EMBL" id="JBHTLK010000226">
    <property type="protein sequence ID" value="MFD1151308.1"/>
    <property type="molecule type" value="Genomic_DNA"/>
</dbReference>
<dbReference type="Pfam" id="PF19872">
    <property type="entry name" value="DUF6345"/>
    <property type="match status" value="1"/>
</dbReference>
<dbReference type="Proteomes" id="UP001597168">
    <property type="component" value="Unassembled WGS sequence"/>
</dbReference>
<keyword evidence="3" id="KW-1185">Reference proteome</keyword>
<evidence type="ECO:0000256" key="1">
    <source>
        <dbReference type="SAM" id="SignalP"/>
    </source>
</evidence>
<feature type="chain" id="PRO_5046833182" evidence="1">
    <location>
        <begin position="33"/>
        <end position="540"/>
    </location>
</feature>
<feature type="signal peptide" evidence="1">
    <location>
        <begin position="1"/>
        <end position="32"/>
    </location>
</feature>
<sequence length="540" mass="57098">MSTTRRRATTWLALAGLTGAVAITGATATASATGTSAAAELPVYGVRSAGLTPDQAAALQRAFGLEDVHLAEDGSVSFADEATYLHVPGLDRGAGKPDEDGSETTLTSLDVDALSRLRAIPVEDATGKALETLRGAGLLPANATPTAAHTTFEVVGADTKPVLSAPLDTAVSFAFTLDGVPLEGPGAKLRVAFDGQGAVSGLTYSTREVVEVGRVPVLTLDEGRERCAKVLGASVRPTGVSYVYEAPPLSEKVDRLDPGFRCDGVNSDGAAVQAVIVGAAVDARLPQPGPVDPPREEGSLAPQWTNRIDVGSEGTGPCSGLPWTANNLSTFNNRFTAAGVPVQFSWVNHNAWERDFKDPVFPGGQDHLYADDVDMTYWQGHGSPTGFSFAGCSSNTDTFLSKDEARWGNKDVEWMSLFTCSILQASSGGQSWAARWGKAFRGLHQINSFDTVSYHSAVHGGKFANYLVRQPFLWWNKPMKVRDAWAQASIDTQPASVRWATMGPIGGGGLANFDDYFWNKGPVGPDTLPTGGYWRISGTS</sequence>
<evidence type="ECO:0000313" key="3">
    <source>
        <dbReference type="Proteomes" id="UP001597168"/>
    </source>
</evidence>
<gene>
    <name evidence="2" type="ORF">ACFQ3T_29605</name>
</gene>
<dbReference type="InterPro" id="IPR006311">
    <property type="entry name" value="TAT_signal"/>
</dbReference>
<dbReference type="InterPro" id="IPR045926">
    <property type="entry name" value="DUF6345"/>
</dbReference>
<dbReference type="PROSITE" id="PS51318">
    <property type="entry name" value="TAT"/>
    <property type="match status" value="1"/>
</dbReference>
<accession>A0ABW3R2J7</accession>
<keyword evidence="1" id="KW-0732">Signal</keyword>
<reference evidence="3" key="1">
    <citation type="journal article" date="2019" name="Int. J. Syst. Evol. Microbiol.">
        <title>The Global Catalogue of Microorganisms (GCM) 10K type strain sequencing project: providing services to taxonomists for standard genome sequencing and annotation.</title>
        <authorList>
            <consortium name="The Broad Institute Genomics Platform"/>
            <consortium name="The Broad Institute Genome Sequencing Center for Infectious Disease"/>
            <person name="Wu L."/>
            <person name="Ma J."/>
        </authorList>
    </citation>
    <scope>NUCLEOTIDE SEQUENCE [LARGE SCALE GENOMIC DNA]</scope>
    <source>
        <strain evidence="3">CCUG 60214</strain>
    </source>
</reference>
<organism evidence="2 3">
    <name type="scientific">Saccharothrix hoggarensis</name>
    <dbReference type="NCBI Taxonomy" id="913853"/>
    <lineage>
        <taxon>Bacteria</taxon>
        <taxon>Bacillati</taxon>
        <taxon>Actinomycetota</taxon>
        <taxon>Actinomycetes</taxon>
        <taxon>Pseudonocardiales</taxon>
        <taxon>Pseudonocardiaceae</taxon>
        <taxon>Saccharothrix</taxon>
    </lineage>
</organism>